<dbReference type="EMBL" id="JACIIZ010000011">
    <property type="protein sequence ID" value="MBB6253391.1"/>
    <property type="molecule type" value="Genomic_DNA"/>
</dbReference>
<feature type="signal peptide" evidence="1">
    <location>
        <begin position="1"/>
        <end position="24"/>
    </location>
</feature>
<feature type="chain" id="PRO_5031188758" evidence="1">
    <location>
        <begin position="25"/>
        <end position="114"/>
    </location>
</feature>
<evidence type="ECO:0000313" key="2">
    <source>
        <dbReference type="EMBL" id="MBB6253391.1"/>
    </source>
</evidence>
<accession>A0A7X0B1S1</accession>
<comment type="caution">
    <text evidence="2">The sequence shown here is derived from an EMBL/GenBank/DDBJ whole genome shotgun (WGS) entry which is preliminary data.</text>
</comment>
<gene>
    <name evidence="2" type="ORF">FHS74_003960</name>
</gene>
<dbReference type="Proteomes" id="UP000539175">
    <property type="component" value="Unassembled WGS sequence"/>
</dbReference>
<proteinExistence type="predicted"/>
<reference evidence="2 3" key="1">
    <citation type="submission" date="2020-08" db="EMBL/GenBank/DDBJ databases">
        <title>Genomic Encyclopedia of Type Strains, Phase IV (KMG-IV): sequencing the most valuable type-strain genomes for metagenomic binning, comparative biology and taxonomic classification.</title>
        <authorList>
            <person name="Goeker M."/>
        </authorList>
    </citation>
    <scope>NUCLEOTIDE SEQUENCE [LARGE SCALE GENOMIC DNA]</scope>
    <source>
        <strain evidence="2 3">DSM 22198</strain>
    </source>
</reference>
<organism evidence="2 3">
    <name type="scientific">Nitrospirillum iridis</name>
    <dbReference type="NCBI Taxonomy" id="765888"/>
    <lineage>
        <taxon>Bacteria</taxon>
        <taxon>Pseudomonadati</taxon>
        <taxon>Pseudomonadota</taxon>
        <taxon>Alphaproteobacteria</taxon>
        <taxon>Rhodospirillales</taxon>
        <taxon>Azospirillaceae</taxon>
        <taxon>Nitrospirillum</taxon>
    </lineage>
</organism>
<protein>
    <submittedName>
        <fullName evidence="2">Uncharacterized protein</fullName>
    </submittedName>
</protein>
<name>A0A7X0B1S1_9PROT</name>
<keyword evidence="3" id="KW-1185">Reference proteome</keyword>
<keyword evidence="1" id="KW-0732">Signal</keyword>
<dbReference type="RefSeq" id="WP_184803801.1">
    <property type="nucleotide sequence ID" value="NZ_JACIIZ010000011.1"/>
</dbReference>
<evidence type="ECO:0000313" key="3">
    <source>
        <dbReference type="Proteomes" id="UP000539175"/>
    </source>
</evidence>
<evidence type="ECO:0000256" key="1">
    <source>
        <dbReference type="SAM" id="SignalP"/>
    </source>
</evidence>
<sequence>MRSYKAALAAVVLALVAGAKTAQAATQTPWTKVTFIATGWVDKTFRFYTEAPVANPENCASTDGYVVPDSLPGNDHFLSTIIAAYSLNHEVALIINSCVNDRPQVIGVYVRKPQ</sequence>
<dbReference type="AlphaFoldDB" id="A0A7X0B1S1"/>